<keyword evidence="3" id="KW-0813">Transport</keyword>
<dbReference type="InterPro" id="IPR027417">
    <property type="entry name" value="P-loop_NTPase"/>
</dbReference>
<keyword evidence="13" id="KW-0479">Metal-binding</keyword>
<evidence type="ECO:0000256" key="3">
    <source>
        <dbReference type="ARBA" id="ARBA00022448"/>
    </source>
</evidence>
<feature type="chain" id="PRO_5042280608" evidence="14">
    <location>
        <begin position="18"/>
        <end position="180"/>
    </location>
</feature>
<evidence type="ECO:0000256" key="1">
    <source>
        <dbReference type="ARBA" id="ARBA00004555"/>
    </source>
</evidence>
<evidence type="ECO:0000313" key="15">
    <source>
        <dbReference type="EMBL" id="KAK2077781.1"/>
    </source>
</evidence>
<dbReference type="SUPFAM" id="SSF52540">
    <property type="entry name" value="P-loop containing nucleoside triphosphate hydrolases"/>
    <property type="match status" value="1"/>
</dbReference>
<dbReference type="PROSITE" id="PS51422">
    <property type="entry name" value="SAR1"/>
    <property type="match status" value="1"/>
</dbReference>
<evidence type="ECO:0000256" key="2">
    <source>
        <dbReference type="ARBA" id="ARBA00010290"/>
    </source>
</evidence>
<evidence type="ECO:0000256" key="10">
    <source>
        <dbReference type="ARBA" id="ARBA00023288"/>
    </source>
</evidence>
<evidence type="ECO:0000256" key="8">
    <source>
        <dbReference type="ARBA" id="ARBA00023034"/>
    </source>
</evidence>
<evidence type="ECO:0000256" key="9">
    <source>
        <dbReference type="ARBA" id="ARBA00023134"/>
    </source>
</evidence>
<feature type="binding site" evidence="13">
    <location>
        <position position="30"/>
    </location>
    <ligand>
        <name>Mg(2+)</name>
        <dbReference type="ChEBI" id="CHEBI:18420"/>
    </ligand>
</feature>
<dbReference type="GO" id="GO:0015031">
    <property type="term" value="P:protein transport"/>
    <property type="evidence" value="ECO:0007669"/>
    <property type="project" value="UniProtKB-KW"/>
</dbReference>
<evidence type="ECO:0000256" key="4">
    <source>
        <dbReference type="ARBA" id="ARBA00022707"/>
    </source>
</evidence>
<keyword evidence="13" id="KW-0460">Magnesium</keyword>
<dbReference type="NCBIfam" id="TIGR00231">
    <property type="entry name" value="small_GTP"/>
    <property type="match status" value="1"/>
</dbReference>
<evidence type="ECO:0000256" key="6">
    <source>
        <dbReference type="ARBA" id="ARBA00022892"/>
    </source>
</evidence>
<dbReference type="InterPro" id="IPR024156">
    <property type="entry name" value="Small_GTPase_ARF"/>
</dbReference>
<keyword evidence="14" id="KW-0732">Signal</keyword>
<comment type="caution">
    <text evidence="15">The sequence shown here is derived from an EMBL/GenBank/DDBJ whole genome shotgun (WGS) entry which is preliminary data.</text>
</comment>
<dbReference type="SMART" id="SM00177">
    <property type="entry name" value="ARF"/>
    <property type="match status" value="1"/>
</dbReference>
<dbReference type="GO" id="GO:0003924">
    <property type="term" value="F:GTPase activity"/>
    <property type="evidence" value="ECO:0007669"/>
    <property type="project" value="InterPro"/>
</dbReference>
<feature type="binding site" evidence="13">
    <location>
        <position position="47"/>
    </location>
    <ligand>
        <name>Mg(2+)</name>
        <dbReference type="ChEBI" id="CHEBI:18420"/>
    </ligand>
</feature>
<dbReference type="SMART" id="SM00175">
    <property type="entry name" value="RAB"/>
    <property type="match status" value="1"/>
</dbReference>
<dbReference type="Gene3D" id="3.40.50.300">
    <property type="entry name" value="P-loop containing nucleotide triphosphate hydrolases"/>
    <property type="match status" value="1"/>
</dbReference>
<dbReference type="InterPro" id="IPR006689">
    <property type="entry name" value="Small_GTPase_ARF/SAR"/>
</dbReference>
<dbReference type="Pfam" id="PF00025">
    <property type="entry name" value="Arf"/>
    <property type="match status" value="1"/>
</dbReference>
<dbReference type="GO" id="GO:0046872">
    <property type="term" value="F:metal ion binding"/>
    <property type="evidence" value="ECO:0007669"/>
    <property type="project" value="UniProtKB-KW"/>
</dbReference>
<sequence length="180" mass="20016">MGLWLSRLLSLFGDSEARILVLGLDNAGKTTILYRLHVGEVVQTIPTIGFNVETVTYKNIKFQVWDLGGQTSIRPYWRCYYPNTQAIIYVVDSCDAERLPTSREEFQAILAEDELRTAAVLVFANKQDLPGALSEAEVAEGLGLSGIKTRPWSIFKTSAVKGEGLFEGLDWLSATLKSRK</sequence>
<keyword evidence="9 12" id="KW-0342">GTP-binding</keyword>
<feature type="binding site" evidence="12">
    <location>
        <begin position="23"/>
        <end position="30"/>
    </location>
    <ligand>
        <name>GTP</name>
        <dbReference type="ChEBI" id="CHEBI:37565"/>
    </ligand>
</feature>
<dbReference type="GO" id="GO:0016192">
    <property type="term" value="P:vesicle-mediated transport"/>
    <property type="evidence" value="ECO:0007669"/>
    <property type="project" value="UniProtKB-KW"/>
</dbReference>
<keyword evidence="4" id="KW-0519">Myristate</keyword>
<gene>
    <name evidence="15" type="primary">ARF3</name>
    <name evidence="15" type="ORF">QBZ16_004629</name>
</gene>
<evidence type="ECO:0000313" key="16">
    <source>
        <dbReference type="Proteomes" id="UP001255856"/>
    </source>
</evidence>
<keyword evidence="10" id="KW-0449">Lipoprotein</keyword>
<feature type="binding site" evidence="12">
    <location>
        <begin position="125"/>
        <end position="128"/>
    </location>
    <ligand>
        <name>GTP</name>
        <dbReference type="ChEBI" id="CHEBI:37565"/>
    </ligand>
</feature>
<protein>
    <submittedName>
        <fullName evidence="15">Arf GTPase arf3</fullName>
    </submittedName>
</protein>
<dbReference type="Proteomes" id="UP001255856">
    <property type="component" value="Unassembled WGS sequence"/>
</dbReference>
<dbReference type="InterPro" id="IPR005225">
    <property type="entry name" value="Small_GTP-bd"/>
</dbReference>
<dbReference type="SMART" id="SM00178">
    <property type="entry name" value="SAR"/>
    <property type="match status" value="1"/>
</dbReference>
<dbReference type="FunFam" id="3.40.50.300:FF:000510">
    <property type="entry name" value="ADP-ribosylation factor 1"/>
    <property type="match status" value="1"/>
</dbReference>
<keyword evidence="7" id="KW-0653">Protein transport</keyword>
<dbReference type="CDD" id="cd04151">
    <property type="entry name" value="Arl1"/>
    <property type="match status" value="1"/>
</dbReference>
<dbReference type="GO" id="GO:0005794">
    <property type="term" value="C:Golgi apparatus"/>
    <property type="evidence" value="ECO:0007669"/>
    <property type="project" value="UniProtKB-SubCell"/>
</dbReference>
<evidence type="ECO:0000256" key="13">
    <source>
        <dbReference type="PIRSR" id="PIRSR606689-2"/>
    </source>
</evidence>
<evidence type="ECO:0000256" key="11">
    <source>
        <dbReference type="ARBA" id="ARBA00053326"/>
    </source>
</evidence>
<evidence type="ECO:0000256" key="5">
    <source>
        <dbReference type="ARBA" id="ARBA00022741"/>
    </source>
</evidence>
<evidence type="ECO:0000256" key="12">
    <source>
        <dbReference type="PIRSR" id="PIRSR606689-1"/>
    </source>
</evidence>
<organism evidence="15 16">
    <name type="scientific">Prototheca wickerhamii</name>
    <dbReference type="NCBI Taxonomy" id="3111"/>
    <lineage>
        <taxon>Eukaryota</taxon>
        <taxon>Viridiplantae</taxon>
        <taxon>Chlorophyta</taxon>
        <taxon>core chlorophytes</taxon>
        <taxon>Trebouxiophyceae</taxon>
        <taxon>Chlorellales</taxon>
        <taxon>Chlorellaceae</taxon>
        <taxon>Prototheca</taxon>
    </lineage>
</organism>
<evidence type="ECO:0000256" key="14">
    <source>
        <dbReference type="SAM" id="SignalP"/>
    </source>
</evidence>
<keyword evidence="8" id="KW-0333">Golgi apparatus</keyword>
<feature type="binding site" evidence="12">
    <location>
        <position position="69"/>
    </location>
    <ligand>
        <name>GTP</name>
        <dbReference type="ChEBI" id="CHEBI:37565"/>
    </ligand>
</feature>
<reference evidence="15" key="1">
    <citation type="submission" date="2021-01" db="EMBL/GenBank/DDBJ databases">
        <authorList>
            <person name="Eckstrom K.M.E."/>
        </authorList>
    </citation>
    <scope>NUCLEOTIDE SEQUENCE</scope>
    <source>
        <strain evidence="15">UVCC 0001</strain>
    </source>
</reference>
<evidence type="ECO:0000256" key="7">
    <source>
        <dbReference type="ARBA" id="ARBA00022927"/>
    </source>
</evidence>
<dbReference type="PANTHER" id="PTHR11711">
    <property type="entry name" value="ADP RIBOSYLATION FACTOR-RELATED"/>
    <property type="match status" value="1"/>
</dbReference>
<dbReference type="PRINTS" id="PR00328">
    <property type="entry name" value="SAR1GTPBP"/>
</dbReference>
<dbReference type="AlphaFoldDB" id="A0AAD9IG59"/>
<dbReference type="EMBL" id="JASFZW010000006">
    <property type="protein sequence ID" value="KAK2077781.1"/>
    <property type="molecule type" value="Genomic_DNA"/>
</dbReference>
<accession>A0AAD9IG59</accession>
<dbReference type="PROSITE" id="PS51417">
    <property type="entry name" value="ARF"/>
    <property type="match status" value="1"/>
</dbReference>
<feature type="signal peptide" evidence="14">
    <location>
        <begin position="1"/>
        <end position="17"/>
    </location>
</feature>
<keyword evidence="16" id="KW-1185">Reference proteome</keyword>
<comment type="subcellular location">
    <subcellularLocation>
        <location evidence="1">Golgi apparatus</location>
    </subcellularLocation>
</comment>
<comment type="similarity">
    <text evidence="2">Belongs to the small GTPase superfamily. Arf family.</text>
</comment>
<name>A0AAD9IG59_PROWI</name>
<proteinExistence type="inferred from homology"/>
<keyword evidence="6" id="KW-0931">ER-Golgi transport</keyword>
<dbReference type="GO" id="GO:0005525">
    <property type="term" value="F:GTP binding"/>
    <property type="evidence" value="ECO:0007669"/>
    <property type="project" value="UniProtKB-KW"/>
</dbReference>
<keyword evidence="5 12" id="KW-0547">Nucleotide-binding</keyword>
<comment type="function">
    <text evidence="11">GTP-binding protein involved in protein trafficking; may modulate vesicle budding and uncoating within the Golgi apparatus.</text>
</comment>